<dbReference type="KEGG" id="mlr:MELLADRAFT_59047"/>
<dbReference type="OrthoDB" id="992776at2759"/>
<protein>
    <recommendedName>
        <fullName evidence="2">UspA domain-containing protein</fullName>
    </recommendedName>
</protein>
<dbReference type="HOGENOM" id="CLU_460098_0_0_1"/>
<feature type="compositionally biased region" description="Low complexity" evidence="1">
    <location>
        <begin position="172"/>
        <end position="193"/>
    </location>
</feature>
<dbReference type="InterPro" id="IPR014729">
    <property type="entry name" value="Rossmann-like_a/b/a_fold"/>
</dbReference>
<name>F4R6V5_MELLP</name>
<evidence type="ECO:0000259" key="2">
    <source>
        <dbReference type="Pfam" id="PF00582"/>
    </source>
</evidence>
<feature type="region of interest" description="Disordered" evidence="1">
    <location>
        <begin position="493"/>
        <end position="583"/>
    </location>
</feature>
<feature type="region of interest" description="Disordered" evidence="1">
    <location>
        <begin position="1"/>
        <end position="56"/>
    </location>
</feature>
<dbReference type="VEuPathDB" id="FungiDB:MELLADRAFT_59047"/>
<dbReference type="CDD" id="cd23659">
    <property type="entry name" value="USP_At3g01520-like"/>
    <property type="match status" value="1"/>
</dbReference>
<dbReference type="PANTHER" id="PTHR46100">
    <property type="entry name" value="IMP2'P"/>
    <property type="match status" value="1"/>
</dbReference>
<dbReference type="InterPro" id="IPR006016">
    <property type="entry name" value="UspA"/>
</dbReference>
<feature type="compositionally biased region" description="Polar residues" evidence="1">
    <location>
        <begin position="564"/>
        <end position="583"/>
    </location>
</feature>
<proteinExistence type="predicted"/>
<dbReference type="InParanoid" id="F4R6V5"/>
<accession>F4R6V5</accession>
<feature type="compositionally biased region" description="Basic and acidic residues" evidence="1">
    <location>
        <begin position="549"/>
        <end position="560"/>
    </location>
</feature>
<dbReference type="Pfam" id="PF00582">
    <property type="entry name" value="Usp"/>
    <property type="match status" value="1"/>
</dbReference>
<dbReference type="RefSeq" id="XP_007404312.1">
    <property type="nucleotide sequence ID" value="XM_007404250.1"/>
</dbReference>
<dbReference type="Proteomes" id="UP000001072">
    <property type="component" value="Unassembled WGS sequence"/>
</dbReference>
<gene>
    <name evidence="3" type="ORF">MELLADRAFT_59047</name>
</gene>
<feature type="compositionally biased region" description="Basic and acidic residues" evidence="1">
    <location>
        <begin position="507"/>
        <end position="529"/>
    </location>
</feature>
<feature type="domain" description="UspA" evidence="2">
    <location>
        <begin position="359"/>
        <end position="480"/>
    </location>
</feature>
<evidence type="ECO:0000256" key="1">
    <source>
        <dbReference type="SAM" id="MobiDB-lite"/>
    </source>
</evidence>
<feature type="region of interest" description="Disordered" evidence="1">
    <location>
        <begin position="166"/>
        <end position="234"/>
    </location>
</feature>
<reference evidence="4" key="1">
    <citation type="journal article" date="2011" name="Proc. Natl. Acad. Sci. U.S.A.">
        <title>Obligate biotrophy features unraveled by the genomic analysis of rust fungi.</title>
        <authorList>
            <person name="Duplessis S."/>
            <person name="Cuomo C.A."/>
            <person name="Lin Y.-C."/>
            <person name="Aerts A."/>
            <person name="Tisserant E."/>
            <person name="Veneault-Fourrey C."/>
            <person name="Joly D.L."/>
            <person name="Hacquard S."/>
            <person name="Amselem J."/>
            <person name="Cantarel B.L."/>
            <person name="Chiu R."/>
            <person name="Coutinho P.M."/>
            <person name="Feau N."/>
            <person name="Field M."/>
            <person name="Frey P."/>
            <person name="Gelhaye E."/>
            <person name="Goldberg J."/>
            <person name="Grabherr M.G."/>
            <person name="Kodira C.D."/>
            <person name="Kohler A."/>
            <person name="Kuees U."/>
            <person name="Lindquist E.A."/>
            <person name="Lucas S.M."/>
            <person name="Mago R."/>
            <person name="Mauceli E."/>
            <person name="Morin E."/>
            <person name="Murat C."/>
            <person name="Pangilinan J.L."/>
            <person name="Park R."/>
            <person name="Pearson M."/>
            <person name="Quesneville H."/>
            <person name="Rouhier N."/>
            <person name="Sakthikumar S."/>
            <person name="Salamov A.A."/>
            <person name="Schmutz J."/>
            <person name="Selles B."/>
            <person name="Shapiro H."/>
            <person name="Tanguay P."/>
            <person name="Tuskan G.A."/>
            <person name="Henrissat B."/>
            <person name="Van de Peer Y."/>
            <person name="Rouze P."/>
            <person name="Ellis J.G."/>
            <person name="Dodds P.N."/>
            <person name="Schein J.E."/>
            <person name="Zhong S."/>
            <person name="Hamelin R.C."/>
            <person name="Grigoriev I.V."/>
            <person name="Szabo L.J."/>
            <person name="Martin F."/>
        </authorList>
    </citation>
    <scope>NUCLEOTIDE SEQUENCE [LARGE SCALE GENOMIC DNA]</scope>
    <source>
        <strain evidence="4">98AG31 / pathotype 3-4-7</strain>
    </source>
</reference>
<dbReference type="AlphaFoldDB" id="F4R6V5"/>
<dbReference type="STRING" id="747676.F4R6V5"/>
<feature type="compositionally biased region" description="Polar residues" evidence="1">
    <location>
        <begin position="533"/>
        <end position="548"/>
    </location>
</feature>
<evidence type="ECO:0000313" key="4">
    <source>
        <dbReference type="Proteomes" id="UP000001072"/>
    </source>
</evidence>
<dbReference type="GeneID" id="18929278"/>
<evidence type="ECO:0000313" key="3">
    <source>
        <dbReference type="EMBL" id="EGG11937.1"/>
    </source>
</evidence>
<organism evidence="4">
    <name type="scientific">Melampsora larici-populina (strain 98AG31 / pathotype 3-4-7)</name>
    <name type="common">Poplar leaf rust fungus</name>
    <dbReference type="NCBI Taxonomy" id="747676"/>
    <lineage>
        <taxon>Eukaryota</taxon>
        <taxon>Fungi</taxon>
        <taxon>Dikarya</taxon>
        <taxon>Basidiomycota</taxon>
        <taxon>Pucciniomycotina</taxon>
        <taxon>Pucciniomycetes</taxon>
        <taxon>Pucciniales</taxon>
        <taxon>Melampsoraceae</taxon>
        <taxon>Melampsora</taxon>
    </lineage>
</organism>
<dbReference type="Gene3D" id="3.40.50.620">
    <property type="entry name" value="HUPs"/>
    <property type="match status" value="1"/>
</dbReference>
<dbReference type="SUPFAM" id="SSF52402">
    <property type="entry name" value="Adenine nucleotide alpha hydrolases-like"/>
    <property type="match status" value="1"/>
</dbReference>
<dbReference type="eggNOG" id="ENOG502QRPI">
    <property type="taxonomic scope" value="Eukaryota"/>
</dbReference>
<feature type="region of interest" description="Disordered" evidence="1">
    <location>
        <begin position="391"/>
        <end position="410"/>
    </location>
</feature>
<dbReference type="PANTHER" id="PTHR46100:SF4">
    <property type="entry name" value="USPA DOMAIN-CONTAINING PROTEIN"/>
    <property type="match status" value="1"/>
</dbReference>
<dbReference type="EMBL" id="GL883091">
    <property type="protein sequence ID" value="EGG11937.1"/>
    <property type="molecule type" value="Genomic_DNA"/>
</dbReference>
<sequence length="608" mass="67154">MKFHNRVPSFSFTRAKHDNENEAGESSSQPSTPFRADFNLSSHLSPTHLPGDLDPIQVQTPLTHEMSAVLSARRSSKEEASEIRKKSTITSGIRQRADSLVEGILEEGTPLKLLGLPANLKGRRGSANDAFLAASVVPPRGITRNRWSINNLNTFSRQRMRISSLFSGNHHSPSTSRSPSPVPSASRSRSAVDSDGESISEVASGHVFEQSEQDSSDSDSSTDSSGDSDDDTLDSAEDQTILANTTANASARTPIDFLQTSNQPVPFFDQAPNLTSPPPIPVLFSSSNQRRETDPKRKPSIVSRSTSRRKKSINGHQGHIKLPLVVSRPVYEKNRCTITMEHGDRAKAFQKVGRSRFYLVASDLSEESRYAIEWTIGTVLRQGDEVRFANFDSDKPGSASDGRAKIKNQKDRREKAATLVREATALLERTTLNVKVTCQAVHAKSVRRMLVDCIDFLQPNLVIVGRHGVSSTRGTLMGTVMVARRRLRIQPKVYKKRSQLNRSPRMHLNEAEIDKESQKITSPQRHDAPEDGSSLSHGEITTSYSRGESSCKQDCDRIEDQETSDTAILLNQQPDTEPANVESSCVTLEELNKLEKGKSVSISFTQPR</sequence>
<feature type="region of interest" description="Disordered" evidence="1">
    <location>
        <begin position="261"/>
        <end position="318"/>
    </location>
</feature>
<keyword evidence="4" id="KW-1185">Reference proteome</keyword>